<evidence type="ECO:0000313" key="7">
    <source>
        <dbReference type="Proteomes" id="UP000008871"/>
    </source>
</evidence>
<dbReference type="RefSeq" id="WP_011589628.1">
    <property type="nucleotide sequence ID" value="NC_008260.1"/>
</dbReference>
<protein>
    <recommendedName>
        <fullName evidence="5">Methyltransferase domain-containing protein</fullName>
    </recommendedName>
</protein>
<gene>
    <name evidence="6" type="ordered locus">ABO_2354</name>
</gene>
<feature type="compositionally biased region" description="Basic and acidic residues" evidence="4">
    <location>
        <begin position="13"/>
        <end position="23"/>
    </location>
</feature>
<dbReference type="KEGG" id="abo:ABO_2354"/>
<name>Q0VLZ6_ALCBS</name>
<dbReference type="Gene3D" id="3.40.50.150">
    <property type="entry name" value="Vaccinia Virus protein VP39"/>
    <property type="match status" value="1"/>
</dbReference>
<sequence length="217" mass="23748">MSPEQLAAQLRHPNGEDGNKVADNMDVRNRPVILAAYQALAPANGDRILEVGPGSAGHLPRLLAQANNLHYTGLDASRDMVLRARERYLGETRAAFIHGELTQAPLAPASMDRIVAINVVYFWQPLLPALQVLNLLLRPGGTLVLGFRDHNSMASLAVFKHGFSTYHGPELQQALEQAHFTNTPLHTFAEDSVDVLGETMHKQSVILTARKPQEATP</sequence>
<organism evidence="6 7">
    <name type="scientific">Alcanivorax borkumensis (strain ATCC 700651 / DSM 11573 / NCIMB 13689 / SK2)</name>
    <dbReference type="NCBI Taxonomy" id="393595"/>
    <lineage>
        <taxon>Bacteria</taxon>
        <taxon>Pseudomonadati</taxon>
        <taxon>Pseudomonadota</taxon>
        <taxon>Gammaproteobacteria</taxon>
        <taxon>Oceanospirillales</taxon>
        <taxon>Alcanivoracaceae</taxon>
        <taxon>Alcanivorax</taxon>
    </lineage>
</organism>
<dbReference type="PANTHER" id="PTHR43464">
    <property type="entry name" value="METHYLTRANSFERASE"/>
    <property type="match status" value="1"/>
</dbReference>
<dbReference type="CDD" id="cd02440">
    <property type="entry name" value="AdoMet_MTases"/>
    <property type="match status" value="1"/>
</dbReference>
<evidence type="ECO:0000256" key="4">
    <source>
        <dbReference type="SAM" id="MobiDB-lite"/>
    </source>
</evidence>
<keyword evidence="3" id="KW-0949">S-adenosyl-L-methionine</keyword>
<dbReference type="STRING" id="393595.ABO_2354"/>
<proteinExistence type="predicted"/>
<dbReference type="AlphaFoldDB" id="Q0VLZ6"/>
<evidence type="ECO:0000313" key="6">
    <source>
        <dbReference type="EMBL" id="CAL17802.1"/>
    </source>
</evidence>
<dbReference type="GO" id="GO:0008168">
    <property type="term" value="F:methyltransferase activity"/>
    <property type="evidence" value="ECO:0007669"/>
    <property type="project" value="UniProtKB-KW"/>
</dbReference>
<reference evidence="6 7" key="1">
    <citation type="journal article" date="2006" name="Nat. Biotechnol.">
        <title>Genome sequence of the ubiquitous hydrocarbon-degrading marine bacterium Alcanivorax borkumensis.</title>
        <authorList>
            <person name="Schneiker S."/>
            <person name="Martins dos Santos V.A.P."/>
            <person name="Bartels D."/>
            <person name="Bekel T."/>
            <person name="Brecht M."/>
            <person name="Buhrmester J."/>
            <person name="Chernikova T.N."/>
            <person name="Denaro R."/>
            <person name="Ferrer M."/>
            <person name="Gertler C."/>
            <person name="Goesmann A."/>
            <person name="Golyshina O.V."/>
            <person name="Kaminski F."/>
            <person name="Khachane A.N."/>
            <person name="Lang S."/>
            <person name="Linke B."/>
            <person name="McHardy A.C."/>
            <person name="Meyer F."/>
            <person name="Nechitaylo T."/>
            <person name="Puehler A."/>
            <person name="Regenhardt D."/>
            <person name="Rupp O."/>
            <person name="Sabirova J.S."/>
            <person name="Selbitschka W."/>
            <person name="Yakimov M.M."/>
            <person name="Timmis K.N."/>
            <person name="Vorhoelter F.-J."/>
            <person name="Weidner S."/>
            <person name="Kaiser O."/>
            <person name="Golyshin P.N."/>
        </authorList>
    </citation>
    <scope>NUCLEOTIDE SEQUENCE [LARGE SCALE GENOMIC DNA]</scope>
    <source>
        <strain evidence="7">ATCC 700651 / DSM 11573 / NCIMB 13689 / SK2</strain>
    </source>
</reference>
<dbReference type="InterPro" id="IPR029063">
    <property type="entry name" value="SAM-dependent_MTases_sf"/>
</dbReference>
<dbReference type="eggNOG" id="COG2226">
    <property type="taxonomic scope" value="Bacteria"/>
</dbReference>
<feature type="domain" description="Methyltransferase" evidence="5">
    <location>
        <begin position="48"/>
        <end position="141"/>
    </location>
</feature>
<keyword evidence="7" id="KW-1185">Reference proteome</keyword>
<accession>Q0VLZ6</accession>
<dbReference type="GO" id="GO:0032259">
    <property type="term" value="P:methylation"/>
    <property type="evidence" value="ECO:0007669"/>
    <property type="project" value="UniProtKB-KW"/>
</dbReference>
<dbReference type="Proteomes" id="UP000008871">
    <property type="component" value="Chromosome"/>
</dbReference>
<dbReference type="Pfam" id="PF13649">
    <property type="entry name" value="Methyltransf_25"/>
    <property type="match status" value="1"/>
</dbReference>
<dbReference type="EMBL" id="AM286690">
    <property type="protein sequence ID" value="CAL17802.1"/>
    <property type="molecule type" value="Genomic_DNA"/>
</dbReference>
<evidence type="ECO:0000256" key="2">
    <source>
        <dbReference type="ARBA" id="ARBA00022679"/>
    </source>
</evidence>
<evidence type="ECO:0000256" key="3">
    <source>
        <dbReference type="ARBA" id="ARBA00022691"/>
    </source>
</evidence>
<keyword evidence="2" id="KW-0808">Transferase</keyword>
<evidence type="ECO:0000256" key="1">
    <source>
        <dbReference type="ARBA" id="ARBA00022603"/>
    </source>
</evidence>
<dbReference type="OrthoDB" id="9760689at2"/>
<dbReference type="HOGENOM" id="CLU_081534_3_0_6"/>
<dbReference type="PANTHER" id="PTHR43464:SF19">
    <property type="entry name" value="UBIQUINONE BIOSYNTHESIS O-METHYLTRANSFERASE, MITOCHONDRIAL"/>
    <property type="match status" value="1"/>
</dbReference>
<evidence type="ECO:0000259" key="5">
    <source>
        <dbReference type="Pfam" id="PF13649"/>
    </source>
</evidence>
<keyword evidence="1" id="KW-0489">Methyltransferase</keyword>
<dbReference type="SUPFAM" id="SSF53335">
    <property type="entry name" value="S-adenosyl-L-methionine-dependent methyltransferases"/>
    <property type="match status" value="1"/>
</dbReference>
<dbReference type="InterPro" id="IPR041698">
    <property type="entry name" value="Methyltransf_25"/>
</dbReference>
<feature type="region of interest" description="Disordered" evidence="4">
    <location>
        <begin position="1"/>
        <end position="23"/>
    </location>
</feature>